<feature type="compositionally biased region" description="Polar residues" evidence="1">
    <location>
        <begin position="57"/>
        <end position="79"/>
    </location>
</feature>
<keyword evidence="3" id="KW-1185">Reference proteome</keyword>
<comment type="caution">
    <text evidence="2">The sequence shown here is derived from an EMBL/GenBank/DDBJ whole genome shotgun (WGS) entry which is preliminary data.</text>
</comment>
<dbReference type="EMBL" id="JANPWB010000010">
    <property type="protein sequence ID" value="KAJ1139042.1"/>
    <property type="molecule type" value="Genomic_DNA"/>
</dbReference>
<sequence length="170" mass="18047">MSSTVDAPPVTNKQAGHPDSIGLRRRLTKELSTVRRDPSASVRTLPEVGARDPPGQSVFSQEVRSANQEHPQTTATTKMPSLAISRPAGYGGGPTKWGPSSQKGAKTPQKHLKWLSPARSGRRSKPSGPSAGAQHQEVQCEPARQRGPRPGRATKQLRTARLQAAGGPGL</sequence>
<proteinExistence type="predicted"/>
<name>A0AAV7QHS6_PLEWA</name>
<evidence type="ECO:0000256" key="1">
    <source>
        <dbReference type="SAM" id="MobiDB-lite"/>
    </source>
</evidence>
<dbReference type="AlphaFoldDB" id="A0AAV7QHS6"/>
<feature type="region of interest" description="Disordered" evidence="1">
    <location>
        <begin position="1"/>
        <end position="170"/>
    </location>
</feature>
<dbReference type="Proteomes" id="UP001066276">
    <property type="component" value="Chromosome 6"/>
</dbReference>
<gene>
    <name evidence="2" type="ORF">NDU88_005419</name>
</gene>
<reference evidence="2" key="1">
    <citation type="journal article" date="2022" name="bioRxiv">
        <title>Sequencing and chromosome-scale assembly of the giantPleurodeles waltlgenome.</title>
        <authorList>
            <person name="Brown T."/>
            <person name="Elewa A."/>
            <person name="Iarovenko S."/>
            <person name="Subramanian E."/>
            <person name="Araus A.J."/>
            <person name="Petzold A."/>
            <person name="Susuki M."/>
            <person name="Suzuki K.-i.T."/>
            <person name="Hayashi T."/>
            <person name="Toyoda A."/>
            <person name="Oliveira C."/>
            <person name="Osipova E."/>
            <person name="Leigh N.D."/>
            <person name="Simon A."/>
            <person name="Yun M.H."/>
        </authorList>
    </citation>
    <scope>NUCLEOTIDE SEQUENCE</scope>
    <source>
        <strain evidence="2">20211129_DDA</strain>
        <tissue evidence="2">Liver</tissue>
    </source>
</reference>
<accession>A0AAV7QHS6</accession>
<evidence type="ECO:0000313" key="2">
    <source>
        <dbReference type="EMBL" id="KAJ1139042.1"/>
    </source>
</evidence>
<organism evidence="2 3">
    <name type="scientific">Pleurodeles waltl</name>
    <name type="common">Iberian ribbed newt</name>
    <dbReference type="NCBI Taxonomy" id="8319"/>
    <lineage>
        <taxon>Eukaryota</taxon>
        <taxon>Metazoa</taxon>
        <taxon>Chordata</taxon>
        <taxon>Craniata</taxon>
        <taxon>Vertebrata</taxon>
        <taxon>Euteleostomi</taxon>
        <taxon>Amphibia</taxon>
        <taxon>Batrachia</taxon>
        <taxon>Caudata</taxon>
        <taxon>Salamandroidea</taxon>
        <taxon>Salamandridae</taxon>
        <taxon>Pleurodelinae</taxon>
        <taxon>Pleurodeles</taxon>
    </lineage>
</organism>
<feature type="compositionally biased region" description="Basic and acidic residues" evidence="1">
    <location>
        <begin position="28"/>
        <end position="38"/>
    </location>
</feature>
<evidence type="ECO:0000313" key="3">
    <source>
        <dbReference type="Proteomes" id="UP001066276"/>
    </source>
</evidence>
<protein>
    <submittedName>
        <fullName evidence="2">Uncharacterized protein</fullName>
    </submittedName>
</protein>